<protein>
    <submittedName>
        <fullName evidence="1">Uncharacterized protein</fullName>
    </submittedName>
</protein>
<sequence length="184" mass="19920">MAGQFSLGDYLNDIEDIDRRHCKGEAKSGCGAYILGKGVSGADGDFVKDVVSRIDESMASPENVKKNHGRGFDNKEYSLALYLAMRGKEVMSRDDSDGAGDAWVNGVRSEFKAPTSRSAVQGRLKKAHGQGVDHVYLDVRDTGLSDGDVERAVNGQVKSFGGGPTFREVWVVSDSGFRRFYGDG</sequence>
<proteinExistence type="predicted"/>
<comment type="caution">
    <text evidence="1">The sequence shown here is derived from an EMBL/GenBank/DDBJ whole genome shotgun (WGS) entry which is preliminary data.</text>
</comment>
<evidence type="ECO:0000313" key="2">
    <source>
        <dbReference type="Proteomes" id="UP000326907"/>
    </source>
</evidence>
<keyword evidence="2" id="KW-1185">Reference proteome</keyword>
<accession>A0A5N5ECK9</accession>
<dbReference type="AlphaFoldDB" id="A0A5N5ECK9"/>
<reference evidence="1 2" key="1">
    <citation type="submission" date="2019-09" db="EMBL/GenBank/DDBJ databases">
        <authorList>
            <person name="Liu P."/>
        </authorList>
    </citation>
    <scope>NUCLEOTIDE SEQUENCE [LARGE SCALE GENOMIC DNA]</scope>
    <source>
        <strain evidence="1 2">TRM68085</strain>
    </source>
</reference>
<evidence type="ECO:0000313" key="1">
    <source>
        <dbReference type="EMBL" id="KAB2587633.1"/>
    </source>
</evidence>
<gene>
    <name evidence="1" type="ORF">F5983_36945</name>
</gene>
<dbReference type="Gene3D" id="3.40.1350.120">
    <property type="match status" value="1"/>
</dbReference>
<dbReference type="Proteomes" id="UP000326907">
    <property type="component" value="Unassembled WGS sequence"/>
</dbReference>
<organism evidence="1 2">
    <name type="scientific">Streptomyces arboris</name>
    <dbReference type="NCBI Taxonomy" id="2600619"/>
    <lineage>
        <taxon>Bacteria</taxon>
        <taxon>Bacillati</taxon>
        <taxon>Actinomycetota</taxon>
        <taxon>Actinomycetes</taxon>
        <taxon>Kitasatosporales</taxon>
        <taxon>Streptomycetaceae</taxon>
        <taxon>Streptomyces</taxon>
    </lineage>
</organism>
<name>A0A5N5ECK9_9ACTN</name>
<dbReference type="RefSeq" id="WP_151514109.1">
    <property type="nucleotide sequence ID" value="NZ_VYUA01000084.1"/>
</dbReference>
<dbReference type="EMBL" id="VYUA01000084">
    <property type="protein sequence ID" value="KAB2587633.1"/>
    <property type="molecule type" value="Genomic_DNA"/>
</dbReference>